<protein>
    <submittedName>
        <fullName evidence="1">Uncharacterized protein</fullName>
    </submittedName>
</protein>
<evidence type="ECO:0000313" key="2">
    <source>
        <dbReference type="Proteomes" id="UP000078387"/>
    </source>
</evidence>
<accession>A0A5K1VCQ6</accession>
<dbReference type="VEuPathDB" id="AmoebaDB:EHI_160880"/>
<dbReference type="Proteomes" id="UP000078387">
    <property type="component" value="Unassembled WGS sequence"/>
</dbReference>
<proteinExistence type="predicted"/>
<dbReference type="AlphaFoldDB" id="A0A5K1VCQ6"/>
<dbReference type="OMA" id="FKMTHPS"/>
<evidence type="ECO:0000313" key="1">
    <source>
        <dbReference type="EMBL" id="GAT95567.1"/>
    </source>
</evidence>
<dbReference type="VEuPathDB" id="AmoebaDB:EHI7A_043000"/>
<dbReference type="EMBL" id="BDEQ01000001">
    <property type="protein sequence ID" value="GAT95567.1"/>
    <property type="molecule type" value="Genomic_DNA"/>
</dbReference>
<dbReference type="VEuPathDB" id="AmoebaDB:KM1_085560"/>
<dbReference type="PROSITE" id="PS51835">
    <property type="entry name" value="DENN_C9ORF72"/>
    <property type="match status" value="1"/>
</dbReference>
<sequence length="509" mass="59184">MNVREKASNCSTKSFPNAKSMNIKCQNIVQHWGVIWSNLYSMIESTNKMILTKNKWCYRDLTFKMAHPSSHISSFNIKLFPDYYEKQLHIQYNNPTLPRLHSQSTIEKYCMNQYLKSISMKTSLSQIPAKSVKDRHEKIPTYYMYNYGTIKFNNQSYEDIVFTIHIPCMCAWEREEYPIISSTFSMLIPHEMEISSNTFLWDVFLDNLNKLFFDFQLSHCEYETEDTSYHSLTGSLTKCINHFDEYLLALTIPKKKKELKQTPFIPSYEFLQKVIASHIISHYTLIVSDVPSSSQYIYDLLYPLDQANLYNQPNTQPLSQKIISIPNPFFRTICLTSFTEEQYFILPYPFCVIDPVSQTVGRSLTQSISRYFIQRQNYFMTYASKKLFIPQFVPTIKVLPELLNPPSAQILSPYILLVLNLLQQNKSLVISSVLLQLLNSCSLKAHLISELLKKLSAKYNDGTITPFIVNELEHQMGCDIESLRVILGSYKFTEPHFVGMIIDGIEKSV</sequence>
<dbReference type="VEuPathDB" id="AmoebaDB:EHI5A_073000"/>
<reference evidence="1 2" key="1">
    <citation type="submission" date="2016-05" db="EMBL/GenBank/DDBJ databases">
        <title>First whole genome sequencing of Entamoeba histolytica HM1:IMSS-clone-6.</title>
        <authorList>
            <person name="Mukherjee Avik.K."/>
            <person name="Izumyama S."/>
            <person name="Nakada-Tsukui K."/>
            <person name="Nozaki T."/>
        </authorList>
    </citation>
    <scope>NUCLEOTIDE SEQUENCE [LARGE SCALE GENOMIC DNA]</scope>
    <source>
        <strain evidence="1 2">HM1:IMSS clone 6</strain>
    </source>
</reference>
<name>A0A5K1VCQ6_ENTHI</name>
<dbReference type="GO" id="GO:0005085">
    <property type="term" value="F:guanyl-nucleotide exchange factor activity"/>
    <property type="evidence" value="ECO:0007669"/>
    <property type="project" value="InterPro"/>
</dbReference>
<dbReference type="InterPro" id="IPR027819">
    <property type="entry name" value="C9orf72"/>
</dbReference>
<organism evidence="1 2">
    <name type="scientific">Entamoeba histolytica</name>
    <dbReference type="NCBI Taxonomy" id="5759"/>
    <lineage>
        <taxon>Eukaryota</taxon>
        <taxon>Amoebozoa</taxon>
        <taxon>Evosea</taxon>
        <taxon>Archamoebae</taxon>
        <taxon>Mastigamoebida</taxon>
        <taxon>Entamoebidae</taxon>
        <taxon>Entamoeba</taxon>
    </lineage>
</organism>
<comment type="caution">
    <text evidence="1">The sequence shown here is derived from an EMBL/GenBank/DDBJ whole genome shotgun (WGS) entry which is preliminary data.</text>
</comment>
<dbReference type="VEuPathDB" id="AmoebaDB:EHI8A_041730"/>
<gene>
    <name evidence="1" type="ORF">CL6EHI_160880</name>
</gene>